<keyword evidence="3" id="KW-1185">Reference proteome</keyword>
<dbReference type="InterPro" id="IPR050625">
    <property type="entry name" value="ParA/MinD_ATPase"/>
</dbReference>
<dbReference type="PANTHER" id="PTHR43384:SF14">
    <property type="entry name" value="ESX-1 SECRETION-ASSOCIATED PROTEIN ESPI"/>
    <property type="match status" value="1"/>
</dbReference>
<comment type="caution">
    <text evidence="2">The sequence shown here is derived from an EMBL/GenBank/DDBJ whole genome shotgun (WGS) entry which is preliminary data.</text>
</comment>
<gene>
    <name evidence="2" type="ORF">GCM10023318_45520</name>
</gene>
<dbReference type="Pfam" id="PF01656">
    <property type="entry name" value="CbiA"/>
    <property type="match status" value="1"/>
</dbReference>
<evidence type="ECO:0000313" key="3">
    <source>
        <dbReference type="Proteomes" id="UP001500603"/>
    </source>
</evidence>
<evidence type="ECO:0000259" key="1">
    <source>
        <dbReference type="Pfam" id="PF01656"/>
    </source>
</evidence>
<dbReference type="Proteomes" id="UP001500603">
    <property type="component" value="Unassembled WGS sequence"/>
</dbReference>
<dbReference type="Gene3D" id="3.40.50.300">
    <property type="entry name" value="P-loop containing nucleotide triphosphate hydrolases"/>
    <property type="match status" value="1"/>
</dbReference>
<dbReference type="InterPro" id="IPR027417">
    <property type="entry name" value="P-loop_NTPase"/>
</dbReference>
<dbReference type="InterPro" id="IPR002586">
    <property type="entry name" value="CobQ/CobB/MinD/ParA_Nub-bd_dom"/>
</dbReference>
<sequence length="350" mass="37380">MQPAAQQANSRVPDRINHAAYDQSRVEVLPATLSSMDLLADIAAARRAQLKSNAGMRGALNKVGFNLGLSATEQRAEDRRARIRRQLTTTYQIAVVSVKGGVGRTTTAATLGSTFSRLRPDRVAAIDANPDFGDLATRTSRHPYGLTLRDLAQSTYLDAFSSVQSFTSINNADLAVVASPWTTEATEALSGREYAIATEVLRRHYNLLMVDCGTGVLDSATDTVLQTSDAVVVVTPATVGGVTGAVATLNWLGAHGMQHLIAKSIVAIVHHRPAKPTVEVSAIEKLFATAQRPTCVVPYDEHLAEGGEIDLRLLEKDTLLAFEDLAAWLADGFPGYLTGGGESADRGAWL</sequence>
<dbReference type="RefSeq" id="WP_345497738.1">
    <property type="nucleotide sequence ID" value="NZ_BAABJM010000005.1"/>
</dbReference>
<evidence type="ECO:0000313" key="2">
    <source>
        <dbReference type="EMBL" id="GAA5062208.1"/>
    </source>
</evidence>
<name>A0ABP9KMX2_9NOCA</name>
<feature type="domain" description="CobQ/CobB/MinD/ParA nucleotide binding" evidence="1">
    <location>
        <begin position="93"/>
        <end position="305"/>
    </location>
</feature>
<proteinExistence type="predicted"/>
<organism evidence="2 3">
    <name type="scientific">Nocardia callitridis</name>
    <dbReference type="NCBI Taxonomy" id="648753"/>
    <lineage>
        <taxon>Bacteria</taxon>
        <taxon>Bacillati</taxon>
        <taxon>Actinomycetota</taxon>
        <taxon>Actinomycetes</taxon>
        <taxon>Mycobacteriales</taxon>
        <taxon>Nocardiaceae</taxon>
        <taxon>Nocardia</taxon>
    </lineage>
</organism>
<dbReference type="SUPFAM" id="SSF52540">
    <property type="entry name" value="P-loop containing nucleoside triphosphate hydrolases"/>
    <property type="match status" value="1"/>
</dbReference>
<dbReference type="PANTHER" id="PTHR43384">
    <property type="entry name" value="SEPTUM SITE-DETERMINING PROTEIN MIND HOMOLOG, CHLOROPLASTIC-RELATED"/>
    <property type="match status" value="1"/>
</dbReference>
<reference evidence="3" key="1">
    <citation type="journal article" date="2019" name="Int. J. Syst. Evol. Microbiol.">
        <title>The Global Catalogue of Microorganisms (GCM) 10K type strain sequencing project: providing services to taxonomists for standard genome sequencing and annotation.</title>
        <authorList>
            <consortium name="The Broad Institute Genomics Platform"/>
            <consortium name="The Broad Institute Genome Sequencing Center for Infectious Disease"/>
            <person name="Wu L."/>
            <person name="Ma J."/>
        </authorList>
    </citation>
    <scope>NUCLEOTIDE SEQUENCE [LARGE SCALE GENOMIC DNA]</scope>
    <source>
        <strain evidence="3">JCM 18298</strain>
    </source>
</reference>
<dbReference type="EMBL" id="BAABJM010000005">
    <property type="protein sequence ID" value="GAA5062208.1"/>
    <property type="molecule type" value="Genomic_DNA"/>
</dbReference>
<accession>A0ABP9KMX2</accession>
<protein>
    <recommendedName>
        <fullName evidence="1">CobQ/CobB/MinD/ParA nucleotide binding domain-containing protein</fullName>
    </recommendedName>
</protein>